<feature type="compositionally biased region" description="Basic and acidic residues" evidence="1">
    <location>
        <begin position="8"/>
        <end position="17"/>
    </location>
</feature>
<reference evidence="2 3" key="1">
    <citation type="submission" date="2024-05" db="EMBL/GenBank/DDBJ databases">
        <title>De novo assembly of an allotetraploid wild potato.</title>
        <authorList>
            <person name="Hosaka A.J."/>
        </authorList>
    </citation>
    <scope>NUCLEOTIDE SEQUENCE [LARGE SCALE GENOMIC DNA]</scope>
    <source>
        <tissue evidence="2">Young leaves</tissue>
    </source>
</reference>
<evidence type="ECO:0000313" key="2">
    <source>
        <dbReference type="EMBL" id="KAL3332532.1"/>
    </source>
</evidence>
<dbReference type="EMBL" id="JBJKTR010000019">
    <property type="protein sequence ID" value="KAL3332532.1"/>
    <property type="molecule type" value="Genomic_DNA"/>
</dbReference>
<feature type="region of interest" description="Disordered" evidence="1">
    <location>
        <begin position="1"/>
        <end position="22"/>
    </location>
</feature>
<organism evidence="2 3">
    <name type="scientific">Solanum stoloniferum</name>
    <dbReference type="NCBI Taxonomy" id="62892"/>
    <lineage>
        <taxon>Eukaryota</taxon>
        <taxon>Viridiplantae</taxon>
        <taxon>Streptophyta</taxon>
        <taxon>Embryophyta</taxon>
        <taxon>Tracheophyta</taxon>
        <taxon>Spermatophyta</taxon>
        <taxon>Magnoliopsida</taxon>
        <taxon>eudicotyledons</taxon>
        <taxon>Gunneridae</taxon>
        <taxon>Pentapetalae</taxon>
        <taxon>asterids</taxon>
        <taxon>lamiids</taxon>
        <taxon>Solanales</taxon>
        <taxon>Solanaceae</taxon>
        <taxon>Solanoideae</taxon>
        <taxon>Solaneae</taxon>
        <taxon>Solanum</taxon>
    </lineage>
</organism>
<evidence type="ECO:0000256" key="1">
    <source>
        <dbReference type="SAM" id="MobiDB-lite"/>
    </source>
</evidence>
<dbReference type="AlphaFoldDB" id="A0ABD2RMB6"/>
<evidence type="ECO:0000313" key="3">
    <source>
        <dbReference type="Proteomes" id="UP001627284"/>
    </source>
</evidence>
<comment type="caution">
    <text evidence="2">The sequence shown here is derived from an EMBL/GenBank/DDBJ whole genome shotgun (WGS) entry which is preliminary data.</text>
</comment>
<protein>
    <submittedName>
        <fullName evidence="2">Uncharacterized protein</fullName>
    </submittedName>
</protein>
<gene>
    <name evidence="2" type="ORF">AABB24_032883</name>
</gene>
<keyword evidence="3" id="KW-1185">Reference proteome</keyword>
<dbReference type="Proteomes" id="UP001627284">
    <property type="component" value="Unassembled WGS sequence"/>
</dbReference>
<name>A0ABD2RMB6_9SOLN</name>
<accession>A0ABD2RMB6</accession>
<proteinExistence type="predicted"/>
<sequence>MQLWGTDESIKKSETNSKNHRGGHEVAVGLTRVALFQLENIARDLLLKRVGIQHQPSYICTYIRMVMMESLLLMSVLELSMKHMKRSYGKKWYLNLILINLKHITKLRAEKRREEYTVLDLKRKLTTSISFVPHHLYDLQFLNQHQQ</sequence>